<comment type="catalytic activity">
    <reaction evidence="15 17 19">
        <text>(6S)-NADHX + ADP = AMP + phosphate + NADH + H(+)</text>
        <dbReference type="Rhea" id="RHEA:32223"/>
        <dbReference type="ChEBI" id="CHEBI:15378"/>
        <dbReference type="ChEBI" id="CHEBI:43474"/>
        <dbReference type="ChEBI" id="CHEBI:57945"/>
        <dbReference type="ChEBI" id="CHEBI:64074"/>
        <dbReference type="ChEBI" id="CHEBI:456215"/>
        <dbReference type="ChEBI" id="CHEBI:456216"/>
        <dbReference type="EC" id="4.2.1.136"/>
    </reaction>
</comment>
<comment type="function">
    <text evidence="18">Catalyzes the epimerization of the S- and R-forms of NAD(P)HX, a damaged form of NAD(P)H that is a result of enzymatic or heat-dependent hydration. This is a prerequisite for the S-specific NAD(P)H-hydrate dehydratase to allow the repair of both epimers of NAD(P)HX.</text>
</comment>
<keyword evidence="10 17" id="KW-0520">NAD</keyword>
<feature type="binding site" evidence="17">
    <location>
        <begin position="413"/>
        <end position="417"/>
    </location>
    <ligand>
        <name>AMP</name>
        <dbReference type="ChEBI" id="CHEBI:456215"/>
    </ligand>
</feature>
<keyword evidence="13" id="KW-0511">Multifunctional enzyme</keyword>
<dbReference type="HAMAP" id="MF_01965">
    <property type="entry name" value="NADHX_dehydratase"/>
    <property type="match status" value="1"/>
</dbReference>
<comment type="similarity">
    <text evidence="3 19">In the N-terminal section; belongs to the NnrE/AIBP family.</text>
</comment>
<dbReference type="RefSeq" id="WP_165278523.1">
    <property type="nucleotide sequence ID" value="NZ_BAABGS010000021.1"/>
</dbReference>
<dbReference type="NCBIfam" id="TIGR00197">
    <property type="entry name" value="yjeF_nterm"/>
    <property type="match status" value="1"/>
</dbReference>
<feature type="binding site" evidence="18">
    <location>
        <position position="153"/>
    </location>
    <ligand>
        <name>K(+)</name>
        <dbReference type="ChEBI" id="CHEBI:29103"/>
    </ligand>
</feature>
<feature type="binding site" evidence="17">
    <location>
        <position position="442"/>
    </location>
    <ligand>
        <name>AMP</name>
        <dbReference type="ChEBI" id="CHEBI:456215"/>
    </ligand>
</feature>
<gene>
    <name evidence="18" type="primary">nnrE</name>
    <name evidence="17" type="synonym">nnrD</name>
    <name evidence="22" type="ORF">ACFSMZ_11595</name>
</gene>
<feature type="binding site" evidence="18">
    <location>
        <position position="58"/>
    </location>
    <ligand>
        <name>K(+)</name>
        <dbReference type="ChEBI" id="CHEBI:29103"/>
    </ligand>
</feature>
<feature type="binding site" evidence="18">
    <location>
        <position position="150"/>
    </location>
    <ligand>
        <name>(6S)-NADPHX</name>
        <dbReference type="ChEBI" id="CHEBI:64076"/>
    </ligand>
</feature>
<evidence type="ECO:0000256" key="9">
    <source>
        <dbReference type="ARBA" id="ARBA00022958"/>
    </source>
</evidence>
<feature type="binding site" evidence="18">
    <location>
        <begin position="121"/>
        <end position="127"/>
    </location>
    <ligand>
        <name>(6S)-NADPHX</name>
        <dbReference type="ChEBI" id="CHEBI:64076"/>
    </ligand>
</feature>
<evidence type="ECO:0000256" key="19">
    <source>
        <dbReference type="PIRNR" id="PIRNR017184"/>
    </source>
</evidence>
<comment type="catalytic activity">
    <reaction evidence="2 18 19">
        <text>(6R)-NADPHX = (6S)-NADPHX</text>
        <dbReference type="Rhea" id="RHEA:32227"/>
        <dbReference type="ChEBI" id="CHEBI:64076"/>
        <dbReference type="ChEBI" id="CHEBI:64077"/>
        <dbReference type="EC" id="5.1.99.6"/>
    </reaction>
</comment>
<evidence type="ECO:0000256" key="18">
    <source>
        <dbReference type="HAMAP-Rule" id="MF_01966"/>
    </source>
</evidence>
<dbReference type="SUPFAM" id="SSF53613">
    <property type="entry name" value="Ribokinase-like"/>
    <property type="match status" value="1"/>
</dbReference>
<evidence type="ECO:0000256" key="6">
    <source>
        <dbReference type="ARBA" id="ARBA00022741"/>
    </source>
</evidence>
<evidence type="ECO:0000256" key="1">
    <source>
        <dbReference type="ARBA" id="ARBA00000013"/>
    </source>
</evidence>
<keyword evidence="23" id="KW-1185">Reference proteome</keyword>
<feature type="binding site" evidence="17">
    <location>
        <position position="316"/>
    </location>
    <ligand>
        <name>(6S)-NADPHX</name>
        <dbReference type="ChEBI" id="CHEBI:64076"/>
    </ligand>
</feature>
<evidence type="ECO:0000256" key="12">
    <source>
        <dbReference type="ARBA" id="ARBA00023239"/>
    </source>
</evidence>
<dbReference type="CDD" id="cd01171">
    <property type="entry name" value="YXKO-related"/>
    <property type="match status" value="1"/>
</dbReference>
<evidence type="ECO:0000256" key="5">
    <source>
        <dbReference type="ARBA" id="ARBA00022723"/>
    </source>
</evidence>
<evidence type="ECO:0000256" key="10">
    <source>
        <dbReference type="ARBA" id="ARBA00023027"/>
    </source>
</evidence>
<organism evidence="22 23">
    <name type="scientific">Chelativorans composti</name>
    <dbReference type="NCBI Taxonomy" id="768533"/>
    <lineage>
        <taxon>Bacteria</taxon>
        <taxon>Pseudomonadati</taxon>
        <taxon>Pseudomonadota</taxon>
        <taxon>Alphaproteobacteria</taxon>
        <taxon>Hyphomicrobiales</taxon>
        <taxon>Phyllobacteriaceae</taxon>
        <taxon>Chelativorans</taxon>
    </lineage>
</organism>
<dbReference type="PROSITE" id="PS01050">
    <property type="entry name" value="YJEF_C_2"/>
    <property type="match status" value="1"/>
</dbReference>
<reference evidence="23" key="1">
    <citation type="journal article" date="2019" name="Int. J. Syst. Evol. Microbiol.">
        <title>The Global Catalogue of Microorganisms (GCM) 10K type strain sequencing project: providing services to taxonomists for standard genome sequencing and annotation.</title>
        <authorList>
            <consortium name="The Broad Institute Genomics Platform"/>
            <consortium name="The Broad Institute Genome Sequencing Center for Infectious Disease"/>
            <person name="Wu L."/>
            <person name="Ma J."/>
        </authorList>
    </citation>
    <scope>NUCLEOTIDE SEQUENCE [LARGE SCALE GENOMIC DNA]</scope>
    <source>
        <strain evidence="23">KCTC 23707</strain>
    </source>
</reference>
<dbReference type="EMBL" id="JBHUIR010000038">
    <property type="protein sequence ID" value="MFD2260405.1"/>
    <property type="molecule type" value="Genomic_DNA"/>
</dbReference>
<keyword evidence="6 17" id="KW-0547">Nucleotide-binding</keyword>
<evidence type="ECO:0000259" key="21">
    <source>
        <dbReference type="PROSITE" id="PS51385"/>
    </source>
</evidence>
<dbReference type="PANTHER" id="PTHR12592">
    <property type="entry name" value="ATP-DEPENDENT (S)-NAD(P)H-HYDRATE DEHYDRATASE FAMILY MEMBER"/>
    <property type="match status" value="1"/>
</dbReference>
<evidence type="ECO:0000256" key="11">
    <source>
        <dbReference type="ARBA" id="ARBA00023235"/>
    </source>
</evidence>
<evidence type="ECO:0000256" key="17">
    <source>
        <dbReference type="HAMAP-Rule" id="MF_01965"/>
    </source>
</evidence>
<dbReference type="InterPro" id="IPR017953">
    <property type="entry name" value="Carbohydrate_kinase_pred_CS"/>
</dbReference>
<name>A0ABW5DI62_9HYPH</name>
<dbReference type="NCBIfam" id="TIGR00196">
    <property type="entry name" value="yjeF_cterm"/>
    <property type="match status" value="1"/>
</dbReference>
<dbReference type="InterPro" id="IPR000631">
    <property type="entry name" value="CARKD"/>
</dbReference>
<dbReference type="InterPro" id="IPR030677">
    <property type="entry name" value="Nnr"/>
</dbReference>
<dbReference type="SUPFAM" id="SSF64153">
    <property type="entry name" value="YjeF N-terminal domain-like"/>
    <property type="match status" value="1"/>
</dbReference>
<evidence type="ECO:0000256" key="7">
    <source>
        <dbReference type="ARBA" id="ARBA00022840"/>
    </source>
</evidence>
<dbReference type="InterPro" id="IPR029056">
    <property type="entry name" value="Ribokinase-like"/>
</dbReference>
<evidence type="ECO:0000313" key="22">
    <source>
        <dbReference type="EMBL" id="MFD2260405.1"/>
    </source>
</evidence>
<dbReference type="EC" id="5.1.99.6" evidence="19"/>
<comment type="caution">
    <text evidence="22">The sequence shown here is derived from an EMBL/GenBank/DDBJ whole genome shotgun (WGS) entry which is preliminary data.</text>
</comment>
<feature type="domain" description="YjeF N-terminal" evidence="21">
    <location>
        <begin position="10"/>
        <end position="208"/>
    </location>
</feature>
<comment type="catalytic activity">
    <reaction evidence="16 17 19">
        <text>(6S)-NADPHX + ADP = AMP + phosphate + NADPH + H(+)</text>
        <dbReference type="Rhea" id="RHEA:32235"/>
        <dbReference type="ChEBI" id="CHEBI:15378"/>
        <dbReference type="ChEBI" id="CHEBI:43474"/>
        <dbReference type="ChEBI" id="CHEBI:57783"/>
        <dbReference type="ChEBI" id="CHEBI:64076"/>
        <dbReference type="ChEBI" id="CHEBI:456215"/>
        <dbReference type="ChEBI" id="CHEBI:456216"/>
        <dbReference type="EC" id="4.2.1.136"/>
    </reaction>
</comment>
<evidence type="ECO:0000313" key="23">
    <source>
        <dbReference type="Proteomes" id="UP001597373"/>
    </source>
</evidence>
<comment type="cofactor">
    <cofactor evidence="17">
        <name>Mg(2+)</name>
        <dbReference type="ChEBI" id="CHEBI:18420"/>
    </cofactor>
</comment>
<sequence length="502" mass="52209">MNELLTPEEMAEADRLAALSLGESYRLMLNAGQTLAHHILSRYADAAGFDILCGPGNNGGDGYVLASLLHEHGCRVRVWRQVRPAPGTDAVRAAAECPVEKHDLAAFEPAPGFIVVDALFGAGLGRALEGAYAEAVRRCALAKARVVAVDLPSGVSGRTGEVLGGIAAPAELTVTFFRKKPGHLLFPGRHYCGEVVVTDIGIRDEVLGSIGVRCRENHPAQWSHLLPRPSFDSHKYRRGHVGVLSGGMSSTGAARLSAMAAARIGAGAVTVLSPADALPVNAAHLTSIMVRRVETRGDLMAFLEQRGANAFVLGPGFGVGRRVKEVAETLLQYEDGSGHRPKVVLDADAITAFAAEPDRLFAATARSPGQAVLTPHEGEFARLFPDLARDGSLSKVERARLAAARGNAVVVLKGADTVVADMGGATVINSNATPYLATAGSGDVLAGIIAGLMAQGMEPFAAGCAGVHMHAEAGASFGPGLIAEDLPSRLPAVLARYVGGKN</sequence>
<evidence type="ECO:0000256" key="16">
    <source>
        <dbReference type="ARBA" id="ARBA00049209"/>
    </source>
</evidence>
<feature type="binding site" evidence="18">
    <location>
        <position position="132"/>
    </location>
    <ligand>
        <name>(6S)-NADPHX</name>
        <dbReference type="ChEBI" id="CHEBI:64076"/>
    </ligand>
</feature>
<feature type="domain" description="YjeF C-terminal" evidence="20">
    <location>
        <begin position="218"/>
        <end position="497"/>
    </location>
</feature>
<dbReference type="InterPro" id="IPR036652">
    <property type="entry name" value="YjeF_N_dom_sf"/>
</dbReference>
<dbReference type="PROSITE" id="PS51383">
    <property type="entry name" value="YJEF_C_3"/>
    <property type="match status" value="1"/>
</dbReference>
<comment type="similarity">
    <text evidence="4 19">In the C-terminal section; belongs to the NnrD/CARKD family.</text>
</comment>
<evidence type="ECO:0000256" key="14">
    <source>
        <dbReference type="ARBA" id="ARBA00025153"/>
    </source>
</evidence>
<evidence type="ECO:0000256" key="4">
    <source>
        <dbReference type="ARBA" id="ARBA00009524"/>
    </source>
</evidence>
<keyword evidence="12 17" id="KW-0456">Lyase</keyword>
<evidence type="ECO:0000259" key="20">
    <source>
        <dbReference type="PROSITE" id="PS51383"/>
    </source>
</evidence>
<comment type="function">
    <text evidence="14 19">Bifunctional enzyme that catalyzes the epimerization of the S- and R-forms of NAD(P)HX and the dehydration of the S-form of NAD(P)HX at the expense of ADP, which is converted to AMP. This allows the repair of both epimers of NAD(P)HX, a damaged form of NAD(P)H that is a result of enzymatic or heat-dependent hydration.</text>
</comment>
<dbReference type="Gene3D" id="3.40.50.10260">
    <property type="entry name" value="YjeF N-terminal domain"/>
    <property type="match status" value="1"/>
</dbReference>
<evidence type="ECO:0000256" key="2">
    <source>
        <dbReference type="ARBA" id="ARBA00000909"/>
    </source>
</evidence>
<proteinExistence type="inferred from homology"/>
<feature type="binding site" evidence="17">
    <location>
        <position position="253"/>
    </location>
    <ligand>
        <name>(6S)-NADPHX</name>
        <dbReference type="ChEBI" id="CHEBI:64076"/>
    </ligand>
</feature>
<dbReference type="InterPro" id="IPR004443">
    <property type="entry name" value="YjeF_N_dom"/>
</dbReference>
<dbReference type="EC" id="4.2.1.136" evidence="19"/>
<dbReference type="PANTHER" id="PTHR12592:SF0">
    <property type="entry name" value="ATP-DEPENDENT (S)-NAD(P)H-HYDRATE DEHYDRATASE"/>
    <property type="match status" value="1"/>
</dbReference>
<dbReference type="Gene3D" id="3.40.1190.20">
    <property type="match status" value="1"/>
</dbReference>
<keyword evidence="11 18" id="KW-0413">Isomerase</keyword>
<comment type="cofactor">
    <cofactor evidence="18 19">
        <name>K(+)</name>
        <dbReference type="ChEBI" id="CHEBI:29103"/>
    </cofactor>
    <text evidence="18 19">Binds 1 potassium ion per subunit.</text>
</comment>
<protein>
    <recommendedName>
        <fullName evidence="19">Bifunctional NAD(P)H-hydrate repair enzyme</fullName>
    </recommendedName>
    <alternativeName>
        <fullName evidence="19">Nicotinamide nucleotide repair protein</fullName>
    </alternativeName>
    <domain>
        <recommendedName>
            <fullName evidence="19">ADP-dependent (S)-NAD(P)H-hydrate dehydratase</fullName>
            <ecNumber evidence="19">4.2.1.136</ecNumber>
        </recommendedName>
        <alternativeName>
            <fullName evidence="19">ADP-dependent NAD(P)HX dehydratase</fullName>
        </alternativeName>
    </domain>
    <domain>
        <recommendedName>
            <fullName evidence="19">NAD(P)H-hydrate epimerase</fullName>
            <ecNumber evidence="19">5.1.99.6</ecNumber>
        </recommendedName>
    </domain>
</protein>
<comment type="subunit">
    <text evidence="17">Homotetramer.</text>
</comment>
<feature type="binding site" evidence="17">
    <location>
        <position position="443"/>
    </location>
    <ligand>
        <name>(6S)-NADPHX</name>
        <dbReference type="ChEBI" id="CHEBI:64076"/>
    </ligand>
</feature>
<keyword evidence="5 18" id="KW-0479">Metal-binding</keyword>
<keyword evidence="7 17" id="KW-0067">ATP-binding</keyword>
<dbReference type="PROSITE" id="PS51385">
    <property type="entry name" value="YJEF_N"/>
    <property type="match status" value="1"/>
</dbReference>
<accession>A0ABW5DI62</accession>
<evidence type="ECO:0000256" key="8">
    <source>
        <dbReference type="ARBA" id="ARBA00022857"/>
    </source>
</evidence>
<evidence type="ECO:0000256" key="3">
    <source>
        <dbReference type="ARBA" id="ARBA00006001"/>
    </source>
</evidence>
<feature type="binding site" evidence="18">
    <location>
        <begin position="57"/>
        <end position="61"/>
    </location>
    <ligand>
        <name>(6S)-NADPHX</name>
        <dbReference type="ChEBI" id="CHEBI:64076"/>
    </ligand>
</feature>
<comment type="catalytic activity">
    <reaction evidence="1 18 19">
        <text>(6R)-NADHX = (6S)-NADHX</text>
        <dbReference type="Rhea" id="RHEA:32215"/>
        <dbReference type="ChEBI" id="CHEBI:64074"/>
        <dbReference type="ChEBI" id="CHEBI:64075"/>
        <dbReference type="EC" id="5.1.99.6"/>
    </reaction>
</comment>
<feature type="binding site" evidence="17">
    <location>
        <position position="376"/>
    </location>
    <ligand>
        <name>(6S)-NADPHX</name>
        <dbReference type="ChEBI" id="CHEBI:64076"/>
    </ligand>
</feature>
<evidence type="ECO:0000256" key="15">
    <source>
        <dbReference type="ARBA" id="ARBA00048238"/>
    </source>
</evidence>
<evidence type="ECO:0000256" key="13">
    <source>
        <dbReference type="ARBA" id="ARBA00023268"/>
    </source>
</evidence>
<keyword evidence="9 18" id="KW-0630">Potassium</keyword>
<comment type="function">
    <text evidence="17">Catalyzes the dehydration of the S-form of NAD(P)HX at the expense of ADP, which is converted to AMP. Together with NAD(P)HX epimerase, which catalyzes the epimerization of the S- and R-forms, the enzyme allows the repair of both epimers of NAD(P)HX, a damaged form of NAD(P)H that is a result of enzymatic or heat-dependent hydration.</text>
</comment>
<dbReference type="Proteomes" id="UP001597373">
    <property type="component" value="Unassembled WGS sequence"/>
</dbReference>
<dbReference type="PIRSF" id="PIRSF017184">
    <property type="entry name" value="Nnr"/>
    <property type="match status" value="1"/>
</dbReference>
<keyword evidence="8 17" id="KW-0521">NADP</keyword>
<dbReference type="HAMAP" id="MF_01966">
    <property type="entry name" value="NADHX_epimerase"/>
    <property type="match status" value="1"/>
</dbReference>
<dbReference type="Pfam" id="PF03853">
    <property type="entry name" value="YjeF_N"/>
    <property type="match status" value="1"/>
</dbReference>
<dbReference type="Pfam" id="PF01256">
    <property type="entry name" value="Carb_kinase"/>
    <property type="match status" value="1"/>
</dbReference>
<feature type="binding site" evidence="18">
    <location>
        <position position="117"/>
    </location>
    <ligand>
        <name>K(+)</name>
        <dbReference type="ChEBI" id="CHEBI:29103"/>
    </ligand>
</feature>
<comment type="similarity">
    <text evidence="18">Belongs to the NnrE/AIBP family.</text>
</comment>
<comment type="similarity">
    <text evidence="17">Belongs to the NnrD/CARKD family.</text>
</comment>